<accession>A0A3B5MB94</accession>
<dbReference type="GO" id="GO:0007517">
    <property type="term" value="P:muscle organ development"/>
    <property type="evidence" value="ECO:0007669"/>
    <property type="project" value="TreeGrafter"/>
</dbReference>
<dbReference type="PROSITE" id="PS50071">
    <property type="entry name" value="HOMEOBOX_2"/>
    <property type="match status" value="1"/>
</dbReference>
<dbReference type="AlphaFoldDB" id="A0A3B5MB94"/>
<proteinExistence type="inferred from homology"/>
<comment type="subcellular location">
    <subcellularLocation>
        <location evidence="1 6">Nucleus</location>
    </subcellularLocation>
</comment>
<dbReference type="GeneTree" id="ENSGT00940000156227"/>
<keyword evidence="5 6" id="KW-0539">Nucleus</keyword>
<evidence type="ECO:0000259" key="8">
    <source>
        <dbReference type="PROSITE" id="PS50071"/>
    </source>
</evidence>
<evidence type="ECO:0000256" key="1">
    <source>
        <dbReference type="ARBA" id="ARBA00004123"/>
    </source>
</evidence>
<dbReference type="InterPro" id="IPR008422">
    <property type="entry name" value="KN_HD"/>
</dbReference>
<dbReference type="InterPro" id="IPR001356">
    <property type="entry name" value="HD"/>
</dbReference>
<feature type="compositionally biased region" description="Basic residues" evidence="7">
    <location>
        <begin position="43"/>
        <end position="66"/>
    </location>
</feature>
<evidence type="ECO:0000256" key="3">
    <source>
        <dbReference type="ARBA" id="ARBA00023125"/>
    </source>
</evidence>
<dbReference type="PANTHER" id="PTHR11211:SF3">
    <property type="entry name" value="HOMEOBOX PROTEIN MOHAWK"/>
    <property type="match status" value="1"/>
</dbReference>
<organism evidence="9 10">
    <name type="scientific">Xiphophorus couchianus</name>
    <name type="common">Monterrey platyfish</name>
    <dbReference type="NCBI Taxonomy" id="32473"/>
    <lineage>
        <taxon>Eukaryota</taxon>
        <taxon>Metazoa</taxon>
        <taxon>Chordata</taxon>
        <taxon>Craniata</taxon>
        <taxon>Vertebrata</taxon>
        <taxon>Euteleostomi</taxon>
        <taxon>Actinopterygii</taxon>
        <taxon>Neopterygii</taxon>
        <taxon>Teleostei</taxon>
        <taxon>Neoteleostei</taxon>
        <taxon>Acanthomorphata</taxon>
        <taxon>Ovalentaria</taxon>
        <taxon>Atherinomorphae</taxon>
        <taxon>Cyprinodontiformes</taxon>
        <taxon>Poeciliidae</taxon>
        <taxon>Poeciliinae</taxon>
        <taxon>Xiphophorus</taxon>
    </lineage>
</organism>
<dbReference type="GO" id="GO:0048468">
    <property type="term" value="P:cell development"/>
    <property type="evidence" value="ECO:0007669"/>
    <property type="project" value="TreeGrafter"/>
</dbReference>
<protein>
    <recommendedName>
        <fullName evidence="8">Homeobox domain-containing protein</fullName>
    </recommendedName>
</protein>
<keyword evidence="4 6" id="KW-0371">Homeobox</keyword>
<dbReference type="Ensembl" id="ENSXCOT00000021782.1">
    <property type="protein sequence ID" value="ENSXCOP00000021518.1"/>
    <property type="gene ID" value="ENSXCOG00000016111.1"/>
</dbReference>
<dbReference type="GO" id="GO:0005634">
    <property type="term" value="C:nucleus"/>
    <property type="evidence" value="ECO:0007669"/>
    <property type="project" value="UniProtKB-SubCell"/>
</dbReference>
<keyword evidence="10" id="KW-1185">Reference proteome</keyword>
<reference evidence="9" key="2">
    <citation type="submission" date="2025-09" db="UniProtKB">
        <authorList>
            <consortium name="Ensembl"/>
        </authorList>
    </citation>
    <scope>IDENTIFICATION</scope>
</reference>
<dbReference type="SUPFAM" id="SSF46689">
    <property type="entry name" value="Homeodomain-like"/>
    <property type="match status" value="1"/>
</dbReference>
<feature type="region of interest" description="Disordered" evidence="7">
    <location>
        <begin position="1"/>
        <end position="66"/>
    </location>
</feature>
<dbReference type="GO" id="GO:0000981">
    <property type="term" value="F:DNA-binding transcription factor activity, RNA polymerase II-specific"/>
    <property type="evidence" value="ECO:0007669"/>
    <property type="project" value="InterPro"/>
</dbReference>
<keyword evidence="3 6" id="KW-0238">DNA-binding</keyword>
<feature type="compositionally biased region" description="Polar residues" evidence="7">
    <location>
        <begin position="151"/>
        <end position="171"/>
    </location>
</feature>
<dbReference type="PROSITE" id="PS00027">
    <property type="entry name" value="HOMEOBOX_1"/>
    <property type="match status" value="1"/>
</dbReference>
<dbReference type="Pfam" id="PF05920">
    <property type="entry name" value="Homeobox_KN"/>
    <property type="match status" value="1"/>
</dbReference>
<evidence type="ECO:0000256" key="2">
    <source>
        <dbReference type="ARBA" id="ARBA00008446"/>
    </source>
</evidence>
<dbReference type="InterPro" id="IPR017970">
    <property type="entry name" value="Homeobox_CS"/>
</dbReference>
<evidence type="ECO:0000256" key="7">
    <source>
        <dbReference type="SAM" id="MobiDB-lite"/>
    </source>
</evidence>
<feature type="domain" description="Homeobox" evidence="8">
    <location>
        <begin position="61"/>
        <end position="124"/>
    </location>
</feature>
<dbReference type="InterPro" id="IPR009057">
    <property type="entry name" value="Homeodomain-like_sf"/>
</dbReference>
<feature type="region of interest" description="Disordered" evidence="7">
    <location>
        <begin position="151"/>
        <end position="176"/>
    </location>
</feature>
<evidence type="ECO:0000313" key="9">
    <source>
        <dbReference type="Ensembl" id="ENSXCOP00000021518.1"/>
    </source>
</evidence>
<evidence type="ECO:0000256" key="4">
    <source>
        <dbReference type="ARBA" id="ARBA00023155"/>
    </source>
</evidence>
<dbReference type="PANTHER" id="PTHR11211">
    <property type="entry name" value="IROQUOIS-CLASS HOMEODOMAIN PROTEIN IRX"/>
    <property type="match status" value="1"/>
</dbReference>
<evidence type="ECO:0000256" key="6">
    <source>
        <dbReference type="PROSITE-ProRule" id="PRU00108"/>
    </source>
</evidence>
<dbReference type="SMART" id="SM00389">
    <property type="entry name" value="HOX"/>
    <property type="match status" value="1"/>
</dbReference>
<dbReference type="Gene3D" id="1.10.10.60">
    <property type="entry name" value="Homeodomain-like"/>
    <property type="match status" value="1"/>
</dbReference>
<dbReference type="CDD" id="cd00086">
    <property type="entry name" value="homeodomain"/>
    <property type="match status" value="1"/>
</dbReference>
<dbReference type="GO" id="GO:0000978">
    <property type="term" value="F:RNA polymerase II cis-regulatory region sequence-specific DNA binding"/>
    <property type="evidence" value="ECO:0007669"/>
    <property type="project" value="TreeGrafter"/>
</dbReference>
<feature type="DNA-binding region" description="Homeobox" evidence="6">
    <location>
        <begin position="63"/>
        <end position="125"/>
    </location>
</feature>
<dbReference type="Proteomes" id="UP000261380">
    <property type="component" value="Unplaced"/>
</dbReference>
<evidence type="ECO:0000256" key="5">
    <source>
        <dbReference type="ARBA" id="ARBA00023242"/>
    </source>
</evidence>
<comment type="similarity">
    <text evidence="2">Belongs to the TALE/IRO homeobox family.</text>
</comment>
<dbReference type="FunFam" id="1.10.10.60:FF:000003">
    <property type="entry name" value="Iroquois-class homeobox protein IRX"/>
    <property type="match status" value="1"/>
</dbReference>
<feature type="compositionally biased region" description="Basic and acidic residues" evidence="7">
    <location>
        <begin position="9"/>
        <end position="18"/>
    </location>
</feature>
<reference evidence="9" key="1">
    <citation type="submission" date="2025-08" db="UniProtKB">
        <authorList>
            <consortium name="Ensembl"/>
        </authorList>
    </citation>
    <scope>IDENTIFICATION</scope>
</reference>
<name>A0A3B5MB94_9TELE</name>
<evidence type="ECO:0000313" key="10">
    <source>
        <dbReference type="Proteomes" id="UP000261380"/>
    </source>
</evidence>
<sequence>METSWSVVENKKGGGGKDKGKKGINYGGRQVQMRSKRENMQTNKKHAHKLNAASKKGRPSGSKVRHKRQALQDMARPLKQWLYKHRDNPYPTKTEKILLALGSQMTLVQVSNWFANARRRLKNTVRQPDLSWALRIKLYNKYVQGNAERLSVSSDDSCSQDGDNPQRTQSGPEDLTKPLYQSVIKKEGSPMVGVAIGMDPGLRSAVEAEDYVSPPKYKSSLLHRYLNDSLRHVMVANAVMDARKRNHSGSFSSNEFDDELLSPSSSEAEAHFVYRAGKETTDSSRNSPTHTTFLMSDLCLLSGRLFSFLQLVHYVQLSVPLQDL</sequence>